<accession>A0AAD4HFG1</accession>
<dbReference type="PROSITE" id="PS51158">
    <property type="entry name" value="ALPHA_KINASE"/>
    <property type="match status" value="1"/>
</dbReference>
<comment type="caution">
    <text evidence="6">The sequence shown here is derived from an EMBL/GenBank/DDBJ whole genome shotgun (WGS) entry which is preliminary data.</text>
</comment>
<organism evidence="6 7">
    <name type="scientific">Suillus fuscotomentosus</name>
    <dbReference type="NCBI Taxonomy" id="1912939"/>
    <lineage>
        <taxon>Eukaryota</taxon>
        <taxon>Fungi</taxon>
        <taxon>Dikarya</taxon>
        <taxon>Basidiomycota</taxon>
        <taxon>Agaricomycotina</taxon>
        <taxon>Agaricomycetes</taxon>
        <taxon>Agaricomycetidae</taxon>
        <taxon>Boletales</taxon>
        <taxon>Suillineae</taxon>
        <taxon>Suillaceae</taxon>
        <taxon>Suillus</taxon>
    </lineage>
</organism>
<dbReference type="Pfam" id="PF02816">
    <property type="entry name" value="Alpha_kinase"/>
    <property type="match status" value="1"/>
</dbReference>
<reference evidence="6" key="1">
    <citation type="journal article" date="2020" name="New Phytol.">
        <title>Comparative genomics reveals dynamic genome evolution in host specialist ectomycorrhizal fungi.</title>
        <authorList>
            <person name="Lofgren L.A."/>
            <person name="Nguyen N.H."/>
            <person name="Vilgalys R."/>
            <person name="Ruytinx J."/>
            <person name="Liao H.L."/>
            <person name="Branco S."/>
            <person name="Kuo A."/>
            <person name="LaButti K."/>
            <person name="Lipzen A."/>
            <person name="Andreopoulos W."/>
            <person name="Pangilinan J."/>
            <person name="Riley R."/>
            <person name="Hundley H."/>
            <person name="Na H."/>
            <person name="Barry K."/>
            <person name="Grigoriev I.V."/>
            <person name="Stajich J.E."/>
            <person name="Kennedy P.G."/>
        </authorList>
    </citation>
    <scope>NUCLEOTIDE SEQUENCE</scope>
    <source>
        <strain evidence="6">FC203</strain>
    </source>
</reference>
<dbReference type="GO" id="GO:0005524">
    <property type="term" value="F:ATP binding"/>
    <property type="evidence" value="ECO:0007669"/>
    <property type="project" value="InterPro"/>
</dbReference>
<name>A0AAD4HFG1_9AGAM</name>
<keyword evidence="7" id="KW-1185">Reference proteome</keyword>
<dbReference type="Proteomes" id="UP001195769">
    <property type="component" value="Unassembled WGS sequence"/>
</dbReference>
<dbReference type="InterPro" id="IPR011009">
    <property type="entry name" value="Kinase-like_dom_sf"/>
</dbReference>
<keyword evidence="1" id="KW-0723">Serine/threonine-protein kinase</keyword>
<keyword evidence="2" id="KW-0808">Transferase</keyword>
<dbReference type="GeneID" id="64664268"/>
<sequence length="958" mass="105309">MYAADGHPGTVLAITYIEHKDPSKPGKWLCEKCSRYQRSKFTTKKISDAVIPNTSKHGFSQSEYDGAAVHKQTAEAQRGKSQLPVRAVGLSVSCGMPPPAFIPGPVHPRRASANHQFVPLPNWPAAPGPSDIRRANPLGPNISIYGRDTQFIVYSDLLRTLPLRPGYQDAHKIYEEMRDRLARQAYALSVPEVVCVKAYLAVMIPRAKKPTLISSSRSAISLTCIGANDLKTSVYLTLLPMFIKWSMGLTFTFEEARLRLVSSFEEILPRPSGEDINAIASHFLKTRNTKQQFNAGKGIELHLIIPHTKFLAAEQRRNAYINQDTPRATAASSSDIQHLSSPALVLSAVSPSKNLQNGVQCSPHPVKRKLSSHRTQPPVPSTPPRKPRTLDAAVSPDVSALRRALQAQAIPISQPNLPFLTLRTFKALLRIIPPISLSALITDPTTSDIVTNTTAPPMQATLFFDPRSKPKYGAFKAAQFGFLDKAILGPSGSDSTRICLKQCYYQTDKSKRFPYPDSRQLQLLQPEIRCSIWAGALMDRVQQYIATELVTRSTPPFKIPNIRFVHIALATIEDAGVTKTYLIEEFIDESTQGKFTKYISNDSPSPLPHLDANSSEIAQYLSFAQHVQYIKTKKLAYVADFQGSSLFWISTHSLFVLDSDLSGHLFADGNLASAFSSFAEKHQCNMFCEFFKLPWDWSRPIPPLFHKTPEEVADSERDSESDDESDDFGEKSMTHGRQTTSLNDPPYSRLSPDLLHVLQQLGQQGRGVPKGMALKRQDCLWRKEQGQGQEGLLRGMTSCVLRLETVYGARSRDKDRKCDLTLVEAGGVGVGAGEVVGAVWARVTWRSQVVVTRWAVLWRGRRWRWRSSGRSMGAGDVALASGGDALGRSMARPAFADVCWAFAHSTGDGGSNGEGATEGASDVAFGGSHGGGDGCRLRTRVSVSDGVKMGGACADEKE</sequence>
<evidence type="ECO:0000256" key="2">
    <source>
        <dbReference type="ARBA" id="ARBA00022679"/>
    </source>
</evidence>
<evidence type="ECO:0000259" key="5">
    <source>
        <dbReference type="PROSITE" id="PS51158"/>
    </source>
</evidence>
<dbReference type="Gene3D" id="3.20.200.10">
    <property type="entry name" value="MHCK/EF2 kinase"/>
    <property type="match status" value="1"/>
</dbReference>
<keyword evidence="3" id="KW-0418">Kinase</keyword>
<gene>
    <name evidence="6" type="ORF">F5891DRAFT_1254950</name>
</gene>
<dbReference type="SUPFAM" id="SSF56112">
    <property type="entry name" value="Protein kinase-like (PK-like)"/>
    <property type="match status" value="1"/>
</dbReference>
<feature type="region of interest" description="Disordered" evidence="4">
    <location>
        <begin position="709"/>
        <end position="745"/>
    </location>
</feature>
<dbReference type="AlphaFoldDB" id="A0AAD4HFG1"/>
<feature type="domain" description="Alpha-type protein kinase" evidence="5">
    <location>
        <begin position="441"/>
        <end position="696"/>
    </location>
</feature>
<dbReference type="InterPro" id="IPR004166">
    <property type="entry name" value="a-kinase_dom"/>
</dbReference>
<protein>
    <recommendedName>
        <fullName evidence="5">Alpha-type protein kinase domain-containing protein</fullName>
    </recommendedName>
</protein>
<dbReference type="EMBL" id="JABBWK010000077">
    <property type="protein sequence ID" value="KAG1894613.1"/>
    <property type="molecule type" value="Genomic_DNA"/>
</dbReference>
<evidence type="ECO:0000256" key="3">
    <source>
        <dbReference type="ARBA" id="ARBA00022777"/>
    </source>
</evidence>
<dbReference type="RefSeq" id="XP_041220189.1">
    <property type="nucleotide sequence ID" value="XM_041369970.1"/>
</dbReference>
<evidence type="ECO:0000313" key="7">
    <source>
        <dbReference type="Proteomes" id="UP001195769"/>
    </source>
</evidence>
<dbReference type="GO" id="GO:0004674">
    <property type="term" value="F:protein serine/threonine kinase activity"/>
    <property type="evidence" value="ECO:0007669"/>
    <property type="project" value="UniProtKB-KW"/>
</dbReference>
<feature type="compositionally biased region" description="Basic and acidic residues" evidence="4">
    <location>
        <begin position="709"/>
        <end position="718"/>
    </location>
</feature>
<feature type="region of interest" description="Disordered" evidence="4">
    <location>
        <begin position="355"/>
        <end position="391"/>
    </location>
</feature>
<evidence type="ECO:0000256" key="4">
    <source>
        <dbReference type="SAM" id="MobiDB-lite"/>
    </source>
</evidence>
<evidence type="ECO:0000256" key="1">
    <source>
        <dbReference type="ARBA" id="ARBA00022527"/>
    </source>
</evidence>
<proteinExistence type="predicted"/>
<evidence type="ECO:0000313" key="6">
    <source>
        <dbReference type="EMBL" id="KAG1894613.1"/>
    </source>
</evidence>